<evidence type="ECO:0000256" key="1">
    <source>
        <dbReference type="PROSITE-ProRule" id="PRU00464"/>
    </source>
</evidence>
<keyword evidence="4" id="KW-1185">Reference proteome</keyword>
<dbReference type="Pfam" id="PF01230">
    <property type="entry name" value="HIT"/>
    <property type="match status" value="1"/>
</dbReference>
<dbReference type="EMBL" id="CP014699">
    <property type="protein sequence ID" value="AND78603.1"/>
    <property type="molecule type" value="Genomic_DNA"/>
</dbReference>
<organism evidence="3 4">
    <name type="scientific">Streptococcus pantholopis</name>
    <dbReference type="NCBI Taxonomy" id="1811193"/>
    <lineage>
        <taxon>Bacteria</taxon>
        <taxon>Bacillati</taxon>
        <taxon>Bacillota</taxon>
        <taxon>Bacilli</taxon>
        <taxon>Lactobacillales</taxon>
        <taxon>Streptococcaceae</taxon>
        <taxon>Streptococcus</taxon>
    </lineage>
</organism>
<dbReference type="Gene3D" id="3.30.428.10">
    <property type="entry name" value="HIT-like"/>
    <property type="match status" value="1"/>
</dbReference>
<dbReference type="KEGG" id="spat:A0O21_00470"/>
<dbReference type="OrthoDB" id="9784774at2"/>
<dbReference type="InterPro" id="IPR011146">
    <property type="entry name" value="HIT-like"/>
</dbReference>
<dbReference type="Proteomes" id="UP000077317">
    <property type="component" value="Chromosome"/>
</dbReference>
<feature type="short sequence motif" description="Histidine triad motif" evidence="1">
    <location>
        <begin position="93"/>
        <end position="97"/>
    </location>
</feature>
<evidence type="ECO:0000313" key="3">
    <source>
        <dbReference type="EMBL" id="AND78603.1"/>
    </source>
</evidence>
<dbReference type="RefSeq" id="WP_067059972.1">
    <property type="nucleotide sequence ID" value="NZ_CP014699.1"/>
</dbReference>
<gene>
    <name evidence="3" type="ORF">A0O21_00470</name>
</gene>
<name>A0A172Q564_9STRE</name>
<dbReference type="STRING" id="1811193.A0O21_00470"/>
<sequence length="148" mass="17296">MCLICERIDWIKKGENQYFVKEFETGYVVIGDYQYFKGYTLFLCKCHVSDLHDLPQQFRVRHLSEMALVSGAVSNAFSADKMNIESLGNGESHLHWHLFPRKKGDLGRYGQQGRGPVWWLPFDKMYAEHARPTALELKELKEKLLEKL</sequence>
<evidence type="ECO:0000313" key="4">
    <source>
        <dbReference type="Proteomes" id="UP000077317"/>
    </source>
</evidence>
<reference evidence="3 4" key="1">
    <citation type="journal article" date="2016" name="Int. J. Syst. Evol. Microbiol.">
        <title>Streptococcuspantholopis sp. nov., isolated from faeces of the Tibetan antelope (Pantholops hodgsonii).</title>
        <authorList>
            <person name="Bai X."/>
            <person name="Xiong Y."/>
            <person name="Lu S."/>
            <person name="Jin D."/>
            <person name="Lai X."/>
            <person name="Yang J."/>
            <person name="Niu L."/>
            <person name="Hu S."/>
            <person name="Meng X."/>
            <person name="Pu J."/>
            <person name="Ye C."/>
            <person name="Xu J."/>
        </authorList>
    </citation>
    <scope>NUCLEOTIDE SEQUENCE [LARGE SCALE GENOMIC DNA]</scope>
    <source>
        <strain evidence="3 4">TA 26</strain>
    </source>
</reference>
<feature type="domain" description="HIT" evidence="2">
    <location>
        <begin position="6"/>
        <end position="108"/>
    </location>
</feature>
<accession>A0A172Q564</accession>
<reference evidence="4" key="2">
    <citation type="submission" date="2016-03" db="EMBL/GenBank/DDBJ databases">
        <title>Streptococcus antelopensis sp. nov., isolated from the feces of the Tibetan antelope (Pantholops hodgsonii) in Hoh Xil National Nature Reserve, Qinghai, China.</title>
        <authorList>
            <person name="Bai X."/>
        </authorList>
    </citation>
    <scope>NUCLEOTIDE SEQUENCE [LARGE SCALE GENOMIC DNA]</scope>
    <source>
        <strain evidence="4">TA 26</strain>
    </source>
</reference>
<evidence type="ECO:0000259" key="2">
    <source>
        <dbReference type="PROSITE" id="PS51084"/>
    </source>
</evidence>
<dbReference type="SUPFAM" id="SSF54197">
    <property type="entry name" value="HIT-like"/>
    <property type="match status" value="1"/>
</dbReference>
<dbReference type="AlphaFoldDB" id="A0A172Q564"/>
<protein>
    <submittedName>
        <fullName evidence="3">Histidine triad protein</fullName>
    </submittedName>
</protein>
<dbReference type="PROSITE" id="PS51084">
    <property type="entry name" value="HIT_2"/>
    <property type="match status" value="1"/>
</dbReference>
<dbReference type="GO" id="GO:0003824">
    <property type="term" value="F:catalytic activity"/>
    <property type="evidence" value="ECO:0007669"/>
    <property type="project" value="InterPro"/>
</dbReference>
<dbReference type="InterPro" id="IPR036265">
    <property type="entry name" value="HIT-like_sf"/>
</dbReference>
<proteinExistence type="predicted"/>